<organism evidence="2">
    <name type="scientific">Trichuris suis</name>
    <name type="common">pig whipworm</name>
    <dbReference type="NCBI Taxonomy" id="68888"/>
    <lineage>
        <taxon>Eukaryota</taxon>
        <taxon>Metazoa</taxon>
        <taxon>Ecdysozoa</taxon>
        <taxon>Nematoda</taxon>
        <taxon>Enoplea</taxon>
        <taxon>Dorylaimia</taxon>
        <taxon>Trichinellida</taxon>
        <taxon>Trichuridae</taxon>
        <taxon>Trichuris</taxon>
    </lineage>
</organism>
<feature type="compositionally biased region" description="Basic and acidic residues" evidence="1">
    <location>
        <begin position="152"/>
        <end position="176"/>
    </location>
</feature>
<dbReference type="AlphaFoldDB" id="A0A085MQL9"/>
<proteinExistence type="predicted"/>
<dbReference type="EMBL" id="KL367861">
    <property type="protein sequence ID" value="KFD59515.1"/>
    <property type="molecule type" value="Genomic_DNA"/>
</dbReference>
<protein>
    <submittedName>
        <fullName evidence="2">Uncharacterized protein</fullName>
    </submittedName>
</protein>
<dbReference type="Proteomes" id="UP000030758">
    <property type="component" value="Unassembled WGS sequence"/>
</dbReference>
<sequence length="556" mass="63708">MSGEGHTMKSFARVTKLSNIGGRADYITNEKKQEAILAKSEVVDWKPYQNFERANQRTATANNEGREMIIALPNEWSQLPPAELHARANTIAQTAVGKATDLQWAVHWNHARSNLHIHVIFSERQREKDAGRWDRDIYLTEDGKVARRRADRAKNPDGTDKPPVHRKGEEKGGFTAKDKTYTTKSWLANTKERLKQTFTERWGVNIEKPDYLHQYHEGKGREAPAIRHKNEVIKSVNGRLKDLASVGFSVEKNALPPIRANMKNRYLLVPFLKDGQPRLRRCRTAEEAVDFLHQTKADWSARFDTFRQQPSFSFTAVLEAQRGYYEALFAMKDKRKPLDQSVVTAPERFQTAVDEFLTAKARERALKSVSEGYKGLKGILHGAEKKEAVADYEIARRTADRLGEKVADQLFFNTPYQRSQFISFPLDYDGKPSSETVEKCREKKSELEAKARTAIENARPDTALKPSPERLEARRSDFVAQMAKCPLEQREALRELLRDNLDGLENGNSITDKLTKAEVEQFVRRNLPTPAEVQRQQEKEQSRNSRKKERGRGYGE</sequence>
<reference evidence="2" key="1">
    <citation type="journal article" date="2014" name="Nat. Genet.">
        <title>Genome and transcriptome of the porcine whipworm Trichuris suis.</title>
        <authorList>
            <person name="Jex A.R."/>
            <person name="Nejsum P."/>
            <person name="Schwarz E.M."/>
            <person name="Hu L."/>
            <person name="Young N.D."/>
            <person name="Hall R.S."/>
            <person name="Korhonen P.K."/>
            <person name="Liao S."/>
            <person name="Thamsborg S."/>
            <person name="Xia J."/>
            <person name="Xu P."/>
            <person name="Wang S."/>
            <person name="Scheerlinck J.P."/>
            <person name="Hofmann A."/>
            <person name="Sternberg P.W."/>
            <person name="Wang J."/>
            <person name="Gasser R.B."/>
        </authorList>
    </citation>
    <scope>NUCLEOTIDE SEQUENCE [LARGE SCALE GENOMIC DNA]</scope>
    <source>
        <strain evidence="2">DCEP-RM93F</strain>
    </source>
</reference>
<accession>A0A085MQL9</accession>
<feature type="region of interest" description="Disordered" evidence="1">
    <location>
        <begin position="147"/>
        <end position="176"/>
    </location>
</feature>
<evidence type="ECO:0000313" key="2">
    <source>
        <dbReference type="EMBL" id="KFD59515.1"/>
    </source>
</evidence>
<feature type="region of interest" description="Disordered" evidence="1">
    <location>
        <begin position="521"/>
        <end position="556"/>
    </location>
</feature>
<dbReference type="Gene3D" id="3.30.930.30">
    <property type="match status" value="1"/>
</dbReference>
<evidence type="ECO:0000256" key="1">
    <source>
        <dbReference type="SAM" id="MobiDB-lite"/>
    </source>
</evidence>
<gene>
    <name evidence="2" type="ORF">M514_28307</name>
</gene>
<name>A0A085MQL9_9BILA</name>